<sequence>MRPLTIFIVTLLLLGSFHYVEPAKPHHVKTERPQCEVPCKQPHTCPQPCTWCNNGPWGDLLCKIKSG</sequence>
<name>V5IHU0_IXORI</name>
<feature type="signal peptide" evidence="1">
    <location>
        <begin position="1"/>
        <end position="22"/>
    </location>
</feature>
<organism evidence="2">
    <name type="scientific">Ixodes ricinus</name>
    <name type="common">Common tick</name>
    <name type="synonym">Acarus ricinus</name>
    <dbReference type="NCBI Taxonomy" id="34613"/>
    <lineage>
        <taxon>Eukaryota</taxon>
        <taxon>Metazoa</taxon>
        <taxon>Ecdysozoa</taxon>
        <taxon>Arthropoda</taxon>
        <taxon>Chelicerata</taxon>
        <taxon>Arachnida</taxon>
        <taxon>Acari</taxon>
        <taxon>Parasitiformes</taxon>
        <taxon>Ixodida</taxon>
        <taxon>Ixodoidea</taxon>
        <taxon>Ixodidae</taxon>
        <taxon>Ixodinae</taxon>
        <taxon>Ixodes</taxon>
    </lineage>
</organism>
<evidence type="ECO:0000313" key="2">
    <source>
        <dbReference type="EMBL" id="JAB80116.1"/>
    </source>
</evidence>
<reference evidence="2" key="1">
    <citation type="journal article" date="2015" name="Sci. Rep.">
        <title>Tissue- and time-dependent transcription in Ixodes ricinus salivary glands and midguts when blood feeding on the vertebrate host.</title>
        <authorList>
            <person name="Kotsyfakis M."/>
            <person name="Schwarz A."/>
            <person name="Erhart J."/>
            <person name="Ribeiro J.M."/>
        </authorList>
    </citation>
    <scope>NUCLEOTIDE SEQUENCE</scope>
    <source>
        <tissue evidence="2">Salivary gland and midgut</tissue>
    </source>
</reference>
<proteinExistence type="evidence at transcript level"/>
<accession>V5IHU0</accession>
<protein>
    <submittedName>
        <fullName evidence="2">Putative antimicrobial peptide isamp</fullName>
    </submittedName>
</protein>
<dbReference type="EMBL" id="GANP01004352">
    <property type="protein sequence ID" value="JAB80116.1"/>
    <property type="molecule type" value="mRNA"/>
</dbReference>
<keyword evidence="1" id="KW-0732">Signal</keyword>
<feature type="chain" id="PRO_5004737259" evidence="1">
    <location>
        <begin position="23"/>
        <end position="67"/>
    </location>
</feature>
<dbReference type="AlphaFoldDB" id="V5IHU0"/>
<evidence type="ECO:0000256" key="1">
    <source>
        <dbReference type="SAM" id="SignalP"/>
    </source>
</evidence>